<evidence type="ECO:0008006" key="3">
    <source>
        <dbReference type="Google" id="ProtNLM"/>
    </source>
</evidence>
<sequence>MTISVDLSSELQDWIQLAGLDIIQGSKTDDGRTVIWNKGGEICYFISVVDGYYVITSSQRMDAENFHFGTVSMAILERYLYGRFGGSVRSIYGLQRVRKPFFLPTNYKRAIVSPRLFLLVVNEMLFWMLLER</sequence>
<proteinExistence type="predicted"/>
<dbReference type="RefSeq" id="WP_269474170.1">
    <property type="nucleotide sequence ID" value="NZ_AP022575.1"/>
</dbReference>
<organism evidence="1 2">
    <name type="scientific">Mycobacterium shinjukuense</name>
    <dbReference type="NCBI Taxonomy" id="398694"/>
    <lineage>
        <taxon>Bacteria</taxon>
        <taxon>Bacillati</taxon>
        <taxon>Actinomycetota</taxon>
        <taxon>Actinomycetes</taxon>
        <taxon>Mycobacteriales</taxon>
        <taxon>Mycobacteriaceae</taxon>
        <taxon>Mycobacterium</taxon>
    </lineage>
</organism>
<evidence type="ECO:0000313" key="1">
    <source>
        <dbReference type="EMBL" id="BBX73283.1"/>
    </source>
</evidence>
<evidence type="ECO:0000313" key="2">
    <source>
        <dbReference type="Proteomes" id="UP000467236"/>
    </source>
</evidence>
<reference evidence="1 2" key="1">
    <citation type="journal article" date="2019" name="Emerg. Microbes Infect.">
        <title>Comprehensive subspecies identification of 175 nontuberculous mycobacteria species based on 7547 genomic profiles.</title>
        <authorList>
            <person name="Matsumoto Y."/>
            <person name="Kinjo T."/>
            <person name="Motooka D."/>
            <person name="Nabeya D."/>
            <person name="Jung N."/>
            <person name="Uechi K."/>
            <person name="Horii T."/>
            <person name="Iida T."/>
            <person name="Fujita J."/>
            <person name="Nakamura S."/>
        </authorList>
    </citation>
    <scope>NUCLEOTIDE SEQUENCE [LARGE SCALE GENOMIC DNA]</scope>
    <source>
        <strain evidence="1 2">JCM 14233</strain>
    </source>
</reference>
<dbReference type="KEGG" id="mshj:MSHI_11890"/>
<keyword evidence="2" id="KW-1185">Reference proteome</keyword>
<accession>A0A7I7MP48</accession>
<protein>
    <recommendedName>
        <fullName evidence="3">Immunity factor for TNT</fullName>
    </recommendedName>
</protein>
<gene>
    <name evidence="1" type="ORF">MSHI_11890</name>
</gene>
<dbReference type="InterPro" id="IPR028953">
    <property type="entry name" value="Imm_IFT-like"/>
</dbReference>
<dbReference type="Proteomes" id="UP000467236">
    <property type="component" value="Chromosome"/>
</dbReference>
<dbReference type="Pfam" id="PF15598">
    <property type="entry name" value="Imm61"/>
    <property type="match status" value="1"/>
</dbReference>
<dbReference type="AlphaFoldDB" id="A0A7I7MP48"/>
<dbReference type="EMBL" id="AP022575">
    <property type="protein sequence ID" value="BBX73283.1"/>
    <property type="molecule type" value="Genomic_DNA"/>
</dbReference>
<name>A0A7I7MP48_9MYCO</name>